<evidence type="ECO:0000259" key="7">
    <source>
        <dbReference type="Pfam" id="PF14629"/>
    </source>
</evidence>
<keyword evidence="4" id="KW-0238">DNA-binding</keyword>
<dbReference type="GO" id="GO:0006270">
    <property type="term" value="P:DNA replication initiation"/>
    <property type="evidence" value="ECO:0007669"/>
    <property type="project" value="TreeGrafter"/>
</dbReference>
<dbReference type="EMBL" id="CP151503">
    <property type="protein sequence ID" value="WZN60910.1"/>
    <property type="molecule type" value="Genomic_DNA"/>
</dbReference>
<dbReference type="Proteomes" id="UP001472866">
    <property type="component" value="Chromosome 03"/>
</dbReference>
<dbReference type="AlphaFoldDB" id="A0AAX4P3G4"/>
<organism evidence="8 9">
    <name type="scientific">Chloropicon roscoffensis</name>
    <dbReference type="NCBI Taxonomy" id="1461544"/>
    <lineage>
        <taxon>Eukaryota</taxon>
        <taxon>Viridiplantae</taxon>
        <taxon>Chlorophyta</taxon>
        <taxon>Chloropicophyceae</taxon>
        <taxon>Chloropicales</taxon>
        <taxon>Chloropicaceae</taxon>
        <taxon>Chloropicon</taxon>
    </lineage>
</organism>
<dbReference type="PANTHER" id="PTHR12087:SF0">
    <property type="entry name" value="ORIGIN RECOGNITION COMPLEX SUBUNIT 4"/>
    <property type="match status" value="1"/>
</dbReference>
<proteinExistence type="inferred from homology"/>
<keyword evidence="9" id="KW-1185">Reference proteome</keyword>
<evidence type="ECO:0000256" key="5">
    <source>
        <dbReference type="ARBA" id="ARBA00023242"/>
    </source>
</evidence>
<keyword evidence="3" id="KW-0235">DNA replication</keyword>
<evidence type="ECO:0000256" key="4">
    <source>
        <dbReference type="ARBA" id="ARBA00023125"/>
    </source>
</evidence>
<dbReference type="Gene3D" id="3.40.50.300">
    <property type="entry name" value="P-loop containing nucleotide triphosphate hydrolases"/>
    <property type="match status" value="1"/>
</dbReference>
<dbReference type="Pfam" id="PF14629">
    <property type="entry name" value="ORC4_C"/>
    <property type="match status" value="1"/>
</dbReference>
<dbReference type="InterPro" id="IPR032705">
    <property type="entry name" value="ORC4_C"/>
</dbReference>
<accession>A0AAX4P3G4</accession>
<evidence type="ECO:0000313" key="8">
    <source>
        <dbReference type="EMBL" id="WZN60910.1"/>
    </source>
</evidence>
<dbReference type="InterPro" id="IPR027417">
    <property type="entry name" value="P-loop_NTPase"/>
</dbReference>
<feature type="domain" description="Origin recognition complex subunit 4 C-terminal" evidence="7">
    <location>
        <begin position="297"/>
        <end position="470"/>
    </location>
</feature>
<gene>
    <name evidence="8" type="ORF">HKI87_03g24440</name>
</gene>
<dbReference type="SUPFAM" id="SSF52540">
    <property type="entry name" value="P-loop containing nucleoside triphosphate hydrolases"/>
    <property type="match status" value="1"/>
</dbReference>
<evidence type="ECO:0000313" key="9">
    <source>
        <dbReference type="Proteomes" id="UP001472866"/>
    </source>
</evidence>
<sequence>MVTEATRGATEGGMERIPFRQSRPGRTAIRKPNVLRISMEKKKKKRKAKVAAGLAEAARGVEERRQQSAATTTVSSEGLRGILQTLRRKLLNEDRGRECRSTSAHFRESCEKLDGLIRSTIVHGTNNSVLLVGAPGSAKKEVLDSVLSGLLHEFNDEKKSPSVGVVRLSGMLHSDECAALREIARQLCDTWGLSFLKSASFSTNLRFLREVLSELDKGHKTVVFVLDCLDLYTAKQKQGLLYNLLDVLQGSQAQAAVVGLSSRHDCLELMEKRARSRFSYRKVVMPAPPAEEGARVLRELLSAPADCSGDADAFNESVRRTLSSEAASRALDRFFKCNATIYTVEELVLELVCSMSAAASPLSPQMVQDACTGLSTLVKQALQFSVLDLTVLVACQRLEKRGRKSYNFHHVYKEVTGLGGSEQRFGMEAALESYLRLVEAKFVEATGDGRRQQEFRPSRLLMMGSEIQTVMERARNCPESLRRAANNLFL</sequence>
<feature type="region of interest" description="Disordered" evidence="6">
    <location>
        <begin position="1"/>
        <end position="26"/>
    </location>
</feature>
<comment type="similarity">
    <text evidence="2">Belongs to the ORC4 family.</text>
</comment>
<evidence type="ECO:0000256" key="1">
    <source>
        <dbReference type="ARBA" id="ARBA00004123"/>
    </source>
</evidence>
<evidence type="ECO:0000256" key="6">
    <source>
        <dbReference type="SAM" id="MobiDB-lite"/>
    </source>
</evidence>
<dbReference type="InterPro" id="IPR016527">
    <property type="entry name" value="ORC4"/>
</dbReference>
<comment type="subcellular location">
    <subcellularLocation>
        <location evidence="1">Nucleus</location>
    </subcellularLocation>
</comment>
<reference evidence="8 9" key="1">
    <citation type="submission" date="2024-03" db="EMBL/GenBank/DDBJ databases">
        <title>Complete genome sequence of the green alga Chloropicon roscoffensis RCC1871.</title>
        <authorList>
            <person name="Lemieux C."/>
            <person name="Pombert J.-F."/>
            <person name="Otis C."/>
            <person name="Turmel M."/>
        </authorList>
    </citation>
    <scope>NUCLEOTIDE SEQUENCE [LARGE SCALE GENOMIC DNA]</scope>
    <source>
        <strain evidence="8 9">RCC1871</strain>
    </source>
</reference>
<dbReference type="GO" id="GO:0005664">
    <property type="term" value="C:nuclear origin of replication recognition complex"/>
    <property type="evidence" value="ECO:0007669"/>
    <property type="project" value="TreeGrafter"/>
</dbReference>
<keyword evidence="5" id="KW-0539">Nucleus</keyword>
<evidence type="ECO:0000256" key="2">
    <source>
        <dbReference type="ARBA" id="ARBA00005334"/>
    </source>
</evidence>
<name>A0AAX4P3G4_9CHLO</name>
<dbReference type="GO" id="GO:0003688">
    <property type="term" value="F:DNA replication origin binding"/>
    <property type="evidence" value="ECO:0007669"/>
    <property type="project" value="TreeGrafter"/>
</dbReference>
<protein>
    <submittedName>
        <fullName evidence="8">Subunit 4 of origin recognition complex</fullName>
    </submittedName>
</protein>
<dbReference type="PANTHER" id="PTHR12087">
    <property type="entry name" value="ORIGIN RECOGNITION COMPLEX SUBUNIT 4"/>
    <property type="match status" value="1"/>
</dbReference>
<evidence type="ECO:0000256" key="3">
    <source>
        <dbReference type="ARBA" id="ARBA00022705"/>
    </source>
</evidence>